<dbReference type="Proteomes" id="UP000230750">
    <property type="component" value="Unassembled WGS sequence"/>
</dbReference>
<dbReference type="SUPFAM" id="SSF63712">
    <property type="entry name" value="Nicotinic receptor ligand binding domain-like"/>
    <property type="match status" value="2"/>
</dbReference>
<dbReference type="InterPro" id="IPR036734">
    <property type="entry name" value="Neur_chan_lig-bd_sf"/>
</dbReference>
<feature type="domain" description="Neurotransmitter-gated ion-channel transmembrane" evidence="8">
    <location>
        <begin position="265"/>
        <end position="400"/>
    </location>
</feature>
<dbReference type="AlphaFoldDB" id="A0A2G8K6T0"/>
<evidence type="ECO:0000256" key="4">
    <source>
        <dbReference type="ARBA" id="ARBA00023136"/>
    </source>
</evidence>
<evidence type="ECO:0000256" key="5">
    <source>
        <dbReference type="RuleBase" id="RU000687"/>
    </source>
</evidence>
<evidence type="ECO:0000256" key="1">
    <source>
        <dbReference type="ARBA" id="ARBA00004141"/>
    </source>
</evidence>
<dbReference type="GO" id="GO:0004888">
    <property type="term" value="F:transmembrane signaling receptor activity"/>
    <property type="evidence" value="ECO:0007669"/>
    <property type="project" value="InterPro"/>
</dbReference>
<dbReference type="InterPro" id="IPR038050">
    <property type="entry name" value="Neuro_actylchol_rec"/>
</dbReference>
<evidence type="ECO:0000313" key="10">
    <source>
        <dbReference type="Proteomes" id="UP000230750"/>
    </source>
</evidence>
<evidence type="ECO:0000259" key="7">
    <source>
        <dbReference type="Pfam" id="PF02931"/>
    </source>
</evidence>
<feature type="transmembrane region" description="Helical" evidence="5">
    <location>
        <begin position="621"/>
        <end position="640"/>
    </location>
</feature>
<evidence type="ECO:0000256" key="3">
    <source>
        <dbReference type="ARBA" id="ARBA00022989"/>
    </source>
</evidence>
<feature type="transmembrane region" description="Helical" evidence="5">
    <location>
        <begin position="325"/>
        <end position="347"/>
    </location>
</feature>
<dbReference type="Pfam" id="PF02932">
    <property type="entry name" value="Neur_chan_memb"/>
    <property type="match status" value="2"/>
</dbReference>
<dbReference type="InterPro" id="IPR018000">
    <property type="entry name" value="Neurotransmitter_ion_chnl_CS"/>
</dbReference>
<feature type="transmembrane region" description="Helical" evidence="5">
    <location>
        <begin position="754"/>
        <end position="775"/>
    </location>
</feature>
<dbReference type="InterPro" id="IPR006201">
    <property type="entry name" value="Neur_channel"/>
</dbReference>
<keyword evidence="2 5" id="KW-0812">Transmembrane</keyword>
<dbReference type="CDD" id="cd18989">
    <property type="entry name" value="LGIC_ECD_cation"/>
    <property type="match status" value="1"/>
</dbReference>
<evidence type="ECO:0000259" key="8">
    <source>
        <dbReference type="Pfam" id="PF02932"/>
    </source>
</evidence>
<comment type="caution">
    <text evidence="9">The sequence shown here is derived from an EMBL/GenBank/DDBJ whole genome shotgun (WGS) entry which is preliminary data.</text>
</comment>
<protein>
    <submittedName>
        <fullName evidence="9">Neuronal acetylcholine receptor subunit alpha-3</fullName>
    </submittedName>
</protein>
<evidence type="ECO:0000313" key="9">
    <source>
        <dbReference type="EMBL" id="PIK43659.1"/>
    </source>
</evidence>
<feature type="domain" description="Neurotransmitter-gated ion-channel ligand-binding" evidence="7">
    <location>
        <begin position="509"/>
        <end position="719"/>
    </location>
</feature>
<dbReference type="SUPFAM" id="SSF90112">
    <property type="entry name" value="Neurotransmitter-gated ion-channel transmembrane pore"/>
    <property type="match status" value="2"/>
</dbReference>
<dbReference type="FunFam" id="2.70.170.10:FF:000028">
    <property type="entry name" value="AcetylCholine Receptor"/>
    <property type="match status" value="2"/>
</dbReference>
<dbReference type="PRINTS" id="PR00252">
    <property type="entry name" value="NRIONCHANNEL"/>
</dbReference>
<dbReference type="GO" id="GO:0016020">
    <property type="term" value="C:membrane"/>
    <property type="evidence" value="ECO:0007669"/>
    <property type="project" value="UniProtKB-SubCell"/>
</dbReference>
<comment type="similarity">
    <text evidence="5">Belongs to the ligand-gated ion channel (TC 1.A.9) family.</text>
</comment>
<proteinExistence type="inferred from homology"/>
<evidence type="ECO:0000256" key="2">
    <source>
        <dbReference type="ARBA" id="ARBA00022692"/>
    </source>
</evidence>
<feature type="signal peptide" evidence="5">
    <location>
        <begin position="1"/>
        <end position="25"/>
    </location>
</feature>
<feature type="domain" description="Neurotransmitter-gated ion-channel ligand-binding" evidence="7">
    <location>
        <begin position="48"/>
        <end position="256"/>
    </location>
</feature>
<dbReference type="EMBL" id="MRZV01000835">
    <property type="protein sequence ID" value="PIK43659.1"/>
    <property type="molecule type" value="Genomic_DNA"/>
</dbReference>
<dbReference type="Gene3D" id="1.20.58.390">
    <property type="entry name" value="Neurotransmitter-gated ion-channel transmembrane domain"/>
    <property type="match status" value="2"/>
</dbReference>
<keyword evidence="10" id="KW-1185">Reference proteome</keyword>
<feature type="transmembrane region" description="Helical" evidence="5">
    <location>
        <begin position="260"/>
        <end position="281"/>
    </location>
</feature>
<sequence>MASPVTIFVLYLLVCILLVTMSVKGDPWDRECDEEPGDDYDQIRTPQARLLEMLLDTYGPRSPRPVLNQNTTMYVGLQASPVALVSFEEQSQQVVLKSDIQMTWVDEQLVWDPRDHRGIESVSVSTEDIWIPDITVPESTGESFDSKNNLIATVDYEGNILWDTVVVTSTFCKLLVRFFPFDVQHCNITLTPWIHNRKQLETVYTEVQTEEVIIDHFAKNGMWRLSDVTVDDSISKSCETCDEYSYVRFTLELERTEASFFALNVILPCILLSMMNLLVFFLPPESGEKISFVMTNVLTLVLFQQLVATMLPASGDDTPLLSTHIVTLIMFGCVAIVWTVFVTHLYYKTTPYPKWMYAMFTSFRCVYRHTQFGKEEAKARKTLKQSMEDLDAVEEEEEGEEAGRSSKWFRFNSVKRKIKTFSCWKCGKENPTILEGQKKKKKARLNNNPDDSNLWQETANLLDRLMDCDGAFDYDWQLSFIIIIIPVVSAGAQYEAAPNVTAGRSSPQSQLYIKLMDEYGPQSLRPIYNQSDQIQVGLGAIPASLVALEDREQTLTLQLSMTMAWTDQKLTWDPSDHEGVRSLVIDVEDIWTPDIILLESIGDTFEESNNRYARVNYKGEIIWYNMVVTVTFCKLLIRYFPFDMQHCNLSFTSWNYDLSQIDFFYVHELTIEEQIDQFVKNGAWTITGLTVEHINHTKGCDPNYCPLWPSIRFVCEFERTQASFYATNILMPCVVLSLMNLLVFVLPTEAGEKISFVMTNVLTLVLFQQLVATMLPPSGDDTPLFIIVVYFEKKHYPRRLYILLTSFKSLYYNLHLVERKPTLGYMNIARSRQVLEDIMREGEEDESREEEEERSSTEGMVRWGLTDTVERWTSDGVKIYKATEEPLPIDGTEESHPPMKIKDRLNDFFVGTVAS</sequence>
<gene>
    <name evidence="9" type="ORF">BSL78_19494</name>
</gene>
<keyword evidence="5" id="KW-0813">Transport</keyword>
<dbReference type="STRING" id="307972.A0A2G8K6T0"/>
<keyword evidence="9" id="KW-0675">Receptor</keyword>
<dbReference type="InterPro" id="IPR036719">
    <property type="entry name" value="Neuro-gated_channel_TM_sf"/>
</dbReference>
<dbReference type="InterPro" id="IPR006029">
    <property type="entry name" value="Neurotrans-gated_channel_TM"/>
</dbReference>
<dbReference type="OrthoDB" id="6142676at2759"/>
<dbReference type="Gene3D" id="2.70.170.10">
    <property type="entry name" value="Neurotransmitter-gated ion-channel ligand-binding domain"/>
    <property type="match status" value="2"/>
</dbReference>
<reference evidence="9 10" key="1">
    <citation type="journal article" date="2017" name="PLoS Biol.">
        <title>The sea cucumber genome provides insights into morphological evolution and visceral regeneration.</title>
        <authorList>
            <person name="Zhang X."/>
            <person name="Sun L."/>
            <person name="Yuan J."/>
            <person name="Sun Y."/>
            <person name="Gao Y."/>
            <person name="Zhang L."/>
            <person name="Li S."/>
            <person name="Dai H."/>
            <person name="Hamel J.F."/>
            <person name="Liu C."/>
            <person name="Yu Y."/>
            <person name="Liu S."/>
            <person name="Lin W."/>
            <person name="Guo K."/>
            <person name="Jin S."/>
            <person name="Xu P."/>
            <person name="Storey K.B."/>
            <person name="Huan P."/>
            <person name="Zhang T."/>
            <person name="Zhou Y."/>
            <person name="Zhang J."/>
            <person name="Lin C."/>
            <person name="Li X."/>
            <person name="Xing L."/>
            <person name="Huo D."/>
            <person name="Sun M."/>
            <person name="Wang L."/>
            <person name="Mercier A."/>
            <person name="Li F."/>
            <person name="Yang H."/>
            <person name="Xiang J."/>
        </authorList>
    </citation>
    <scope>NUCLEOTIDE SEQUENCE [LARGE SCALE GENOMIC DNA]</scope>
    <source>
        <strain evidence="9">Shaxun</strain>
        <tissue evidence="9">Muscle</tissue>
    </source>
</reference>
<feature type="region of interest" description="Disordered" evidence="6">
    <location>
        <begin position="840"/>
        <end position="860"/>
    </location>
</feature>
<dbReference type="InterPro" id="IPR006202">
    <property type="entry name" value="Neur_chan_lig-bd"/>
</dbReference>
<dbReference type="CDD" id="cd19051">
    <property type="entry name" value="LGIC_TM_cation"/>
    <property type="match status" value="2"/>
</dbReference>
<name>A0A2G8K6T0_STIJA</name>
<accession>A0A2G8K6T0</accession>
<keyword evidence="5" id="KW-0407">Ion channel</keyword>
<evidence type="ECO:0000256" key="6">
    <source>
        <dbReference type="SAM" id="MobiDB-lite"/>
    </source>
</evidence>
<dbReference type="PANTHER" id="PTHR18945">
    <property type="entry name" value="NEUROTRANSMITTER GATED ION CHANNEL"/>
    <property type="match status" value="1"/>
</dbReference>
<keyword evidence="5" id="KW-0732">Signal</keyword>
<keyword evidence="3 5" id="KW-1133">Transmembrane helix</keyword>
<feature type="transmembrane region" description="Helical" evidence="5">
    <location>
        <begin position="729"/>
        <end position="747"/>
    </location>
</feature>
<feature type="compositionally biased region" description="Acidic residues" evidence="6">
    <location>
        <begin position="842"/>
        <end position="853"/>
    </location>
</feature>
<keyword evidence="5" id="KW-0406">Ion transport</keyword>
<organism evidence="9 10">
    <name type="scientific">Stichopus japonicus</name>
    <name type="common">Sea cucumber</name>
    <dbReference type="NCBI Taxonomy" id="307972"/>
    <lineage>
        <taxon>Eukaryota</taxon>
        <taxon>Metazoa</taxon>
        <taxon>Echinodermata</taxon>
        <taxon>Eleutherozoa</taxon>
        <taxon>Echinozoa</taxon>
        <taxon>Holothuroidea</taxon>
        <taxon>Aspidochirotacea</taxon>
        <taxon>Aspidochirotida</taxon>
        <taxon>Stichopodidae</taxon>
        <taxon>Apostichopus</taxon>
    </lineage>
</organism>
<comment type="subcellular location">
    <subcellularLocation>
        <location evidence="1">Membrane</location>
        <topology evidence="1">Multi-pass membrane protein</topology>
    </subcellularLocation>
</comment>
<dbReference type="PROSITE" id="PS00236">
    <property type="entry name" value="NEUROTR_ION_CHANNEL"/>
    <property type="match status" value="2"/>
</dbReference>
<feature type="chain" id="PRO_5022252911" evidence="5">
    <location>
        <begin position="26"/>
        <end position="915"/>
    </location>
</feature>
<dbReference type="Pfam" id="PF02931">
    <property type="entry name" value="Neur_chan_LBD"/>
    <property type="match status" value="2"/>
</dbReference>
<dbReference type="GO" id="GO:0005230">
    <property type="term" value="F:extracellular ligand-gated monoatomic ion channel activity"/>
    <property type="evidence" value="ECO:0007669"/>
    <property type="project" value="InterPro"/>
</dbReference>
<keyword evidence="4 5" id="KW-0472">Membrane</keyword>
<feature type="domain" description="Neurotransmitter-gated ion-channel transmembrane" evidence="8">
    <location>
        <begin position="729"/>
        <end position="786"/>
    </location>
</feature>